<protein>
    <submittedName>
        <fullName evidence="13">Uncharacterized protein</fullName>
    </submittedName>
</protein>
<evidence type="ECO:0000256" key="7">
    <source>
        <dbReference type="ARBA" id="ARBA00022989"/>
    </source>
</evidence>
<dbReference type="CDD" id="cd18577">
    <property type="entry name" value="ABC_6TM_Pgp_ABCB1_D1_like"/>
    <property type="match status" value="1"/>
</dbReference>
<dbReference type="PANTHER" id="PTHR45136">
    <property type="entry name" value="ABC TRANSPORTER DOMAIN-CONTAINING PROTEIN"/>
    <property type="match status" value="1"/>
</dbReference>
<feature type="transmembrane region" description="Helical" evidence="10">
    <location>
        <begin position="175"/>
        <end position="194"/>
    </location>
</feature>
<dbReference type="Gene3D" id="3.40.50.300">
    <property type="entry name" value="P-loop containing nucleotide triphosphate hydrolases"/>
    <property type="match status" value="2"/>
</dbReference>
<dbReference type="InterPro" id="IPR036640">
    <property type="entry name" value="ABC1_TM_sf"/>
</dbReference>
<dbReference type="PANTHER" id="PTHR45136:SF2">
    <property type="entry name" value="ABC TRANSPORTER DOMAIN-CONTAINING PROTEIN"/>
    <property type="match status" value="1"/>
</dbReference>
<keyword evidence="2" id="KW-0813">Transport</keyword>
<evidence type="ECO:0000256" key="5">
    <source>
        <dbReference type="ARBA" id="ARBA00022741"/>
    </source>
</evidence>
<sequence>MEDKKDNPSLFQIFRFADGIDKVLMLLGTLGCIGDGLMNPLTLVVLSAVINKYGDNEDLTNHVVDKYATKLLYVAIGVGVAAFVEGLCWTKTAERQVSRMRTEYLKSILRQEVGFFDTQEGTSTTSLVISSISSDAQIIQDVIADKIPNFLAHCSGFLVCLVVAFILSWRLALASFPFSLMFVLPVVVFGKFLMEQAMQMKDAYALPGGIAEQAVSSIRTVYSYVAEHQTLKRFSKGLVKSMELGIKQGLTKGIMIGSMGIIFATWAFVAWVGSILIIEKGERGGPIFSSGCSLIMGGMSLMSALPNMTFFAMASAAASRIYEMIDRLPAIDAEDVKGKVLTNVRGEIEFKEVHFSYPSRPDTPILQGLNLKVQAGKTVGLVGGSGSGKSTVISLMERFYDPIKGEIFLDGNNIKKLQIKSLRSKIGLVNQEPVLFATSIKDNIMFGKEGASMDHVFMAAKAANAHDFITKFPDGYETQVGQFGVQLSGGQKQRLAIARALIRDPRILLLDEATSALDAQSERVVQDALDQASVGRTTIIVAHRLSTIRDANLIVVLKSGQVVESGTHDELMKMNNREGGVYSKMMQLQQTSMQSEVQSKPHSTTPEVSNQYWNMGMPSPANQYWMAGTPTPASVGFTGRTSPAYPYSPAYSFSAAHAASPAFSASAAHSFVQNDQYDEPEERNPKLASYPAPSQWRLLKMNAPEWKRAMLGCIGAIGYGAVQPAHFFCLGTMITVFFLKDHDKLRSETRFYCLMFLLVTVLCFISNILQHHNFAIMGERLTKRIREKMLDKVLTFEIGWFDRDENTSAAICARLATEASIVRSLVGDRMSLLIQTFTGATIAFVLGFILSWKLASVILAMQPVLIASYYSRTVLMSSMSEKAQKAQNEGSQLASEAVINHRTITAFSSQKKVLDLFENTLQGPQMESTKQSWYAGLGLFCSQFFTTASIAMTYWYGGRLLAHKQITSTHMFQAFFILLSTGKNIADAGSMTSDLAKGSGAVKSLFAMLDRRSEIEPDDPQGIKPKKAIKGHIELKNLFFSYPSRPEQMIFQGLSLKIEAGTTVALVGQSGSGKSTVIGLIERFYEPQKGSVEMDGRDIKTYNLRQLRTHIALVSQEPTLFAGSIRENIVYGKENATEAEIRKAAVLANAHEFISSMKDGYETYCGERGVQLSGGQKQRIAIARAILKNPSILLLDEATSALDSVSENLVQEALEKMMEGRTCVIVAHRLSTIQKSDTIAVIKNGKVVEKGSHSNLLAIGRSGSYYSLIKLQSGKSPYR</sequence>
<feature type="transmembrane region" description="Helical" evidence="10">
    <location>
        <begin position="70"/>
        <end position="90"/>
    </location>
</feature>
<gene>
    <name evidence="13" type="ORF">Scep_018008</name>
</gene>
<dbReference type="Proteomes" id="UP001419268">
    <property type="component" value="Unassembled WGS sequence"/>
</dbReference>
<dbReference type="Gene3D" id="1.20.1560.10">
    <property type="entry name" value="ABC transporter type 1, transmembrane domain"/>
    <property type="match status" value="1"/>
</dbReference>
<dbReference type="EMBL" id="JBBNAG010000007">
    <property type="protein sequence ID" value="KAK9119915.1"/>
    <property type="molecule type" value="Genomic_DNA"/>
</dbReference>
<feature type="transmembrane region" description="Helical" evidence="10">
    <location>
        <begin position="749"/>
        <end position="769"/>
    </location>
</feature>
<evidence type="ECO:0000256" key="6">
    <source>
        <dbReference type="ARBA" id="ARBA00022840"/>
    </source>
</evidence>
<feature type="transmembrane region" description="Helical" evidence="10">
    <location>
        <begin position="254"/>
        <end position="278"/>
    </location>
</feature>
<feature type="domain" description="ABC transporter" evidence="11">
    <location>
        <begin position="348"/>
        <end position="584"/>
    </location>
</feature>
<evidence type="ECO:0000256" key="4">
    <source>
        <dbReference type="ARBA" id="ARBA00022737"/>
    </source>
</evidence>
<evidence type="ECO:0000259" key="11">
    <source>
        <dbReference type="PROSITE" id="PS50893"/>
    </source>
</evidence>
<dbReference type="CDD" id="cd18578">
    <property type="entry name" value="ABC_6TM_Pgp_ABCB1_D2_like"/>
    <property type="match status" value="1"/>
</dbReference>
<feature type="transmembrane region" description="Helical" evidence="10">
    <location>
        <begin position="856"/>
        <end position="875"/>
    </location>
</feature>
<keyword evidence="3 10" id="KW-0812">Transmembrane</keyword>
<dbReference type="GO" id="GO:0016887">
    <property type="term" value="F:ATP hydrolysis activity"/>
    <property type="evidence" value="ECO:0007669"/>
    <property type="project" value="InterPro"/>
</dbReference>
<keyword evidence="7 10" id="KW-1133">Transmembrane helix</keyword>
<evidence type="ECO:0000313" key="14">
    <source>
        <dbReference type="Proteomes" id="UP001419268"/>
    </source>
</evidence>
<dbReference type="SUPFAM" id="SSF90123">
    <property type="entry name" value="ABC transporter transmembrane region"/>
    <property type="match status" value="2"/>
</dbReference>
<keyword evidence="5" id="KW-0547">Nucleotide-binding</keyword>
<evidence type="ECO:0000256" key="2">
    <source>
        <dbReference type="ARBA" id="ARBA00022448"/>
    </source>
</evidence>
<evidence type="ECO:0000256" key="9">
    <source>
        <dbReference type="ARBA" id="ARBA00023180"/>
    </source>
</evidence>
<dbReference type="AlphaFoldDB" id="A0AAP0IR57"/>
<name>A0AAP0IR57_9MAGN</name>
<reference evidence="13 14" key="1">
    <citation type="submission" date="2024-01" db="EMBL/GenBank/DDBJ databases">
        <title>Genome assemblies of Stephania.</title>
        <authorList>
            <person name="Yang L."/>
        </authorList>
    </citation>
    <scope>NUCLEOTIDE SEQUENCE [LARGE SCALE GENOMIC DNA]</scope>
    <source>
        <strain evidence="13">JXDWG</strain>
        <tissue evidence="13">Leaf</tissue>
    </source>
</reference>
<dbReference type="PROSITE" id="PS50929">
    <property type="entry name" value="ABC_TM1F"/>
    <property type="match status" value="2"/>
</dbReference>
<dbReference type="InterPro" id="IPR003593">
    <property type="entry name" value="AAA+_ATPase"/>
</dbReference>
<evidence type="ECO:0000256" key="1">
    <source>
        <dbReference type="ARBA" id="ARBA00007577"/>
    </source>
</evidence>
<dbReference type="SUPFAM" id="SSF52540">
    <property type="entry name" value="P-loop containing nucleoside triphosphate hydrolases"/>
    <property type="match status" value="2"/>
</dbReference>
<feature type="transmembrane region" description="Helical" evidence="10">
    <location>
        <begin position="709"/>
        <end position="737"/>
    </location>
</feature>
<keyword evidence="9" id="KW-0325">Glycoprotein</keyword>
<feature type="domain" description="ABC transmembrane type-1" evidence="12">
    <location>
        <begin position="711"/>
        <end position="997"/>
    </location>
</feature>
<dbReference type="InterPro" id="IPR003439">
    <property type="entry name" value="ABC_transporter-like_ATP-bd"/>
</dbReference>
<dbReference type="InterPro" id="IPR011527">
    <property type="entry name" value="ABC1_TM_dom"/>
</dbReference>
<proteinExistence type="inferred from homology"/>
<accession>A0AAP0IR57</accession>
<dbReference type="CDD" id="cd03249">
    <property type="entry name" value="ABC_MTABC3_MDL1_MDL2"/>
    <property type="match status" value="2"/>
</dbReference>
<feature type="transmembrane region" description="Helical" evidence="10">
    <location>
        <begin position="23"/>
        <end position="50"/>
    </location>
</feature>
<feature type="transmembrane region" description="Helical" evidence="10">
    <location>
        <begin position="150"/>
        <end position="169"/>
    </location>
</feature>
<dbReference type="GO" id="GO:0016020">
    <property type="term" value="C:membrane"/>
    <property type="evidence" value="ECO:0007669"/>
    <property type="project" value="InterPro"/>
</dbReference>
<evidence type="ECO:0000256" key="8">
    <source>
        <dbReference type="ARBA" id="ARBA00023136"/>
    </source>
</evidence>
<evidence type="ECO:0000259" key="12">
    <source>
        <dbReference type="PROSITE" id="PS50929"/>
    </source>
</evidence>
<dbReference type="GO" id="GO:0140359">
    <property type="term" value="F:ABC-type transporter activity"/>
    <property type="evidence" value="ECO:0007669"/>
    <property type="project" value="InterPro"/>
</dbReference>
<evidence type="ECO:0000256" key="3">
    <source>
        <dbReference type="ARBA" id="ARBA00022692"/>
    </source>
</evidence>
<feature type="domain" description="ABC transporter" evidence="11">
    <location>
        <begin position="1033"/>
        <end position="1269"/>
    </location>
</feature>
<dbReference type="PROSITE" id="PS00211">
    <property type="entry name" value="ABC_TRANSPORTER_1"/>
    <property type="match status" value="2"/>
</dbReference>
<keyword evidence="4" id="KW-0677">Repeat</keyword>
<keyword evidence="6" id="KW-0067">ATP-binding</keyword>
<organism evidence="13 14">
    <name type="scientific">Stephania cephalantha</name>
    <dbReference type="NCBI Taxonomy" id="152367"/>
    <lineage>
        <taxon>Eukaryota</taxon>
        <taxon>Viridiplantae</taxon>
        <taxon>Streptophyta</taxon>
        <taxon>Embryophyta</taxon>
        <taxon>Tracheophyta</taxon>
        <taxon>Spermatophyta</taxon>
        <taxon>Magnoliopsida</taxon>
        <taxon>Ranunculales</taxon>
        <taxon>Menispermaceae</taxon>
        <taxon>Menispermoideae</taxon>
        <taxon>Cissampelideae</taxon>
        <taxon>Stephania</taxon>
    </lineage>
</organism>
<feature type="transmembrane region" description="Helical" evidence="10">
    <location>
        <begin position="832"/>
        <end position="850"/>
    </location>
</feature>
<dbReference type="FunFam" id="3.40.50.300:FF:000205">
    <property type="entry name" value="ABC transporter B family member 4"/>
    <property type="match status" value="2"/>
</dbReference>
<keyword evidence="8 10" id="KW-0472">Membrane</keyword>
<dbReference type="Pfam" id="PF00005">
    <property type="entry name" value="ABC_tran"/>
    <property type="match status" value="2"/>
</dbReference>
<dbReference type="GO" id="GO:0005524">
    <property type="term" value="F:ATP binding"/>
    <property type="evidence" value="ECO:0007669"/>
    <property type="project" value="UniProtKB-KW"/>
</dbReference>
<feature type="domain" description="ABC transmembrane type-1" evidence="12">
    <location>
        <begin position="26"/>
        <end position="313"/>
    </location>
</feature>
<dbReference type="PROSITE" id="PS50893">
    <property type="entry name" value="ABC_TRANSPORTER_2"/>
    <property type="match status" value="2"/>
</dbReference>
<dbReference type="Pfam" id="PF00664">
    <property type="entry name" value="ABC_membrane"/>
    <property type="match status" value="2"/>
</dbReference>
<evidence type="ECO:0000313" key="13">
    <source>
        <dbReference type="EMBL" id="KAK9119915.1"/>
    </source>
</evidence>
<dbReference type="InterPro" id="IPR027417">
    <property type="entry name" value="P-loop_NTPase"/>
</dbReference>
<feature type="transmembrane region" description="Helical" evidence="10">
    <location>
        <begin position="933"/>
        <end position="956"/>
    </location>
</feature>
<comment type="similarity">
    <text evidence="1">Belongs to the ABC transporter superfamily. ABCB family. Multidrug resistance exporter (TC 3.A.1.201) subfamily.</text>
</comment>
<evidence type="ECO:0000256" key="10">
    <source>
        <dbReference type="SAM" id="Phobius"/>
    </source>
</evidence>
<feature type="transmembrane region" description="Helical" evidence="10">
    <location>
        <begin position="298"/>
        <end position="318"/>
    </location>
</feature>
<dbReference type="SMART" id="SM00382">
    <property type="entry name" value="AAA"/>
    <property type="match status" value="2"/>
</dbReference>
<dbReference type="InterPro" id="IPR017871">
    <property type="entry name" value="ABC_transporter-like_CS"/>
</dbReference>
<comment type="caution">
    <text evidence="13">The sequence shown here is derived from an EMBL/GenBank/DDBJ whole genome shotgun (WGS) entry which is preliminary data.</text>
</comment>
<keyword evidence="14" id="KW-1185">Reference proteome</keyword>